<keyword evidence="2" id="KW-1185">Reference proteome</keyword>
<dbReference type="RefSeq" id="WP_215962670.1">
    <property type="nucleotide sequence ID" value="NZ_JAQOMS010000002.1"/>
</dbReference>
<comment type="caution">
    <text evidence="1">The sequence shown here is derived from an EMBL/GenBank/DDBJ whole genome shotgun (WGS) entry which is preliminary data.</text>
</comment>
<dbReference type="EMBL" id="JAQOMS010000002">
    <property type="protein sequence ID" value="MDC2889008.1"/>
    <property type="molecule type" value="Genomic_DNA"/>
</dbReference>
<dbReference type="Proteomes" id="UP001528411">
    <property type="component" value="Unassembled WGS sequence"/>
</dbReference>
<reference evidence="1 2" key="1">
    <citation type="submission" date="2023-01" db="EMBL/GenBank/DDBJ databases">
        <title>Psychrosphaera sp. nov., isolated from marine algae.</title>
        <authorList>
            <person name="Bayburt H."/>
            <person name="Choi B.J."/>
            <person name="Kim J.M."/>
            <person name="Choi D.G."/>
            <person name="Jeon C.O."/>
        </authorList>
    </citation>
    <scope>NUCLEOTIDE SEQUENCE [LARGE SCALE GENOMIC DNA]</scope>
    <source>
        <strain evidence="1 2">G1-22</strain>
    </source>
</reference>
<accession>A0ABT5FBS9</accession>
<gene>
    <name evidence="1" type="ORF">PN838_09775</name>
</gene>
<sequence length="210" mass="23359">MEHNLLADNADDALSICQSILKGNFIPVDGITVKKQAQKINIEMALETLTHYADTGHAGSIFEIADTYFSGKITKGPFPSVLVMPNFLLSEQYFLLLLSAEKVTDDQHGLALFRLAMLRKFANDLDGHEEYLTQSANGSHSTKANATHILATYFYNTQRYDEAVKLLIPNSATHLYSKVLLSFCYQNGFGVEQNTELATKLQNEFIDSGN</sequence>
<proteinExistence type="predicted"/>
<name>A0ABT5FBS9_9GAMM</name>
<protein>
    <submittedName>
        <fullName evidence="1">Uncharacterized protein</fullName>
    </submittedName>
</protein>
<evidence type="ECO:0000313" key="2">
    <source>
        <dbReference type="Proteomes" id="UP001528411"/>
    </source>
</evidence>
<organism evidence="1 2">
    <name type="scientific">Psychrosphaera algicola</name>
    <dbReference type="NCBI Taxonomy" id="3023714"/>
    <lineage>
        <taxon>Bacteria</taxon>
        <taxon>Pseudomonadati</taxon>
        <taxon>Pseudomonadota</taxon>
        <taxon>Gammaproteobacteria</taxon>
        <taxon>Alteromonadales</taxon>
        <taxon>Pseudoalteromonadaceae</taxon>
        <taxon>Psychrosphaera</taxon>
    </lineage>
</organism>
<evidence type="ECO:0000313" key="1">
    <source>
        <dbReference type="EMBL" id="MDC2889008.1"/>
    </source>
</evidence>